<accession>A0A7R9JBN0</accession>
<dbReference type="AlphaFoldDB" id="A0A7R9JBN0"/>
<reference evidence="2" key="1">
    <citation type="submission" date="2020-11" db="EMBL/GenBank/DDBJ databases">
        <authorList>
            <person name="Tran Van P."/>
        </authorList>
    </citation>
    <scope>NUCLEOTIDE SEQUENCE</scope>
</reference>
<gene>
    <name evidence="2" type="ORF">TCMB3V08_LOCUS8920</name>
</gene>
<sequence length="423" mass="46021">MKVALQDERYIFVQEFYDYLGKPQTMHHVSFPEGGHKAQDPRSPERESATTDKPWFSLSILRQDISARGPKMSGAQGYQDSVVGMSSLSNHDHSPLSFNSPPIHTCRCESIHTAATDDWPLALAPSLEKHGVIGQVAVQEQTPACLGGFLVVPGYDDKQRIVVVVAVNGDAFSRNFGAFTKHFFIHDYIGWVVCPGRVYLRGSAPTFVWKESGKPFRKNLPQCTEPGLNPDPPIFGSLFQHENSSLTCGKSGAISRGCSPGSAVSGSCGAASNGRADVVVGFWVVDVVRCAFCGSTGGGGGSILHHLHGGNSGKLFSDQTTMRHRLIPCTACDEEGVISKDWILMPFPRDGEAVFLLAVKRVRAIDINCQSRGLHPWRVRVILLRFASYQLTLPPHGDHRASRASGQLPDSSSPYLSYESTLA</sequence>
<organism evidence="2">
    <name type="scientific">Timema californicum</name>
    <name type="common">California timema</name>
    <name type="synonym">Walking stick</name>
    <dbReference type="NCBI Taxonomy" id="61474"/>
    <lineage>
        <taxon>Eukaryota</taxon>
        <taxon>Metazoa</taxon>
        <taxon>Ecdysozoa</taxon>
        <taxon>Arthropoda</taxon>
        <taxon>Hexapoda</taxon>
        <taxon>Insecta</taxon>
        <taxon>Pterygota</taxon>
        <taxon>Neoptera</taxon>
        <taxon>Polyneoptera</taxon>
        <taxon>Phasmatodea</taxon>
        <taxon>Timematodea</taxon>
        <taxon>Timematoidea</taxon>
        <taxon>Timematidae</taxon>
        <taxon>Timema</taxon>
    </lineage>
</organism>
<feature type="compositionally biased region" description="Polar residues" evidence="1">
    <location>
        <begin position="404"/>
        <end position="423"/>
    </location>
</feature>
<feature type="compositionally biased region" description="Basic and acidic residues" evidence="1">
    <location>
        <begin position="34"/>
        <end position="50"/>
    </location>
</feature>
<evidence type="ECO:0000313" key="2">
    <source>
        <dbReference type="EMBL" id="CAD7576350.1"/>
    </source>
</evidence>
<dbReference type="EMBL" id="OE184131">
    <property type="protein sequence ID" value="CAD7576350.1"/>
    <property type="molecule type" value="Genomic_DNA"/>
</dbReference>
<feature type="region of interest" description="Disordered" evidence="1">
    <location>
        <begin position="28"/>
        <end position="53"/>
    </location>
</feature>
<name>A0A7R9JBN0_TIMCA</name>
<feature type="region of interest" description="Disordered" evidence="1">
    <location>
        <begin position="398"/>
        <end position="423"/>
    </location>
</feature>
<protein>
    <submittedName>
        <fullName evidence="2">(California timema) hypothetical protein</fullName>
    </submittedName>
</protein>
<proteinExistence type="predicted"/>
<evidence type="ECO:0000256" key="1">
    <source>
        <dbReference type="SAM" id="MobiDB-lite"/>
    </source>
</evidence>